<keyword evidence="2" id="KW-1133">Transmembrane helix</keyword>
<feature type="region of interest" description="Disordered" evidence="1">
    <location>
        <begin position="138"/>
        <end position="174"/>
    </location>
</feature>
<evidence type="ECO:0000313" key="4">
    <source>
        <dbReference type="Proteomes" id="UP000031364"/>
    </source>
</evidence>
<keyword evidence="4" id="KW-1185">Reference proteome</keyword>
<accession>A0ABR4ZGN8</accession>
<sequence>MTPAAQIFSKPQHKAGRYADLCSALLLCAGAFLFGMCLSFMVGMLGAPGGHAGECTGTCRTYADAGVYLMGYGTCVLELVVLALMVRSWRRGRLVSAWPMWSFPALVVLAAVSVFLVFFGPAFPGDFLPATPDYLPSLSRSPAPTPPRTHRRRHTNEPPPRERAVNQLEEEARR</sequence>
<evidence type="ECO:0000313" key="3">
    <source>
        <dbReference type="EMBL" id="KIA64423.1"/>
    </source>
</evidence>
<gene>
    <name evidence="3" type="ORF">FG87_14360</name>
</gene>
<name>A0ABR4ZGN8_9NOCA</name>
<organism evidence="3 4">
    <name type="scientific">Nocardia vulneris</name>
    <dbReference type="NCBI Taxonomy" id="1141657"/>
    <lineage>
        <taxon>Bacteria</taxon>
        <taxon>Bacillati</taxon>
        <taxon>Actinomycetota</taxon>
        <taxon>Actinomycetes</taxon>
        <taxon>Mycobacteriales</taxon>
        <taxon>Nocardiaceae</taxon>
        <taxon>Nocardia</taxon>
    </lineage>
</organism>
<dbReference type="Proteomes" id="UP000031364">
    <property type="component" value="Unassembled WGS sequence"/>
</dbReference>
<feature type="transmembrane region" description="Helical" evidence="2">
    <location>
        <begin position="21"/>
        <end position="45"/>
    </location>
</feature>
<feature type="transmembrane region" description="Helical" evidence="2">
    <location>
        <begin position="98"/>
        <end position="119"/>
    </location>
</feature>
<evidence type="ECO:0000256" key="1">
    <source>
        <dbReference type="SAM" id="MobiDB-lite"/>
    </source>
</evidence>
<reference evidence="3 4" key="1">
    <citation type="journal article" date="2014" name="Int. J. Syst. Evol. Microbiol.">
        <title>Nocardia vulneris sp. nov., isolated from wounds of human patients in North America.</title>
        <authorList>
            <person name="Lasker B.A."/>
            <person name="Bell M."/>
            <person name="Klenk H.P."/>
            <person name="Sproer C."/>
            <person name="Schumann C."/>
            <person name="Schumann P."/>
            <person name="Brown J.M."/>
        </authorList>
    </citation>
    <scope>NUCLEOTIDE SEQUENCE [LARGE SCALE GENOMIC DNA]</scope>
    <source>
        <strain evidence="3 4">W9851</strain>
    </source>
</reference>
<proteinExistence type="predicted"/>
<dbReference type="EMBL" id="JNFP01000014">
    <property type="protein sequence ID" value="KIA64423.1"/>
    <property type="molecule type" value="Genomic_DNA"/>
</dbReference>
<keyword evidence="2" id="KW-0472">Membrane</keyword>
<feature type="compositionally biased region" description="Basic and acidic residues" evidence="1">
    <location>
        <begin position="155"/>
        <end position="174"/>
    </location>
</feature>
<protein>
    <submittedName>
        <fullName evidence="3">Uncharacterized protein</fullName>
    </submittedName>
</protein>
<keyword evidence="2" id="KW-0812">Transmembrane</keyword>
<dbReference type="RefSeq" id="WP_043669861.1">
    <property type="nucleotide sequence ID" value="NZ_BDCI01000004.1"/>
</dbReference>
<feature type="transmembrane region" description="Helical" evidence="2">
    <location>
        <begin position="65"/>
        <end position="86"/>
    </location>
</feature>
<comment type="caution">
    <text evidence="3">The sequence shown here is derived from an EMBL/GenBank/DDBJ whole genome shotgun (WGS) entry which is preliminary data.</text>
</comment>
<evidence type="ECO:0000256" key="2">
    <source>
        <dbReference type="SAM" id="Phobius"/>
    </source>
</evidence>